<dbReference type="Proteomes" id="UP001066276">
    <property type="component" value="Chromosome 10"/>
</dbReference>
<dbReference type="AlphaFoldDB" id="A0AAV7MBB5"/>
<evidence type="ECO:0008006" key="3">
    <source>
        <dbReference type="Google" id="ProtNLM"/>
    </source>
</evidence>
<comment type="caution">
    <text evidence="1">The sequence shown here is derived from an EMBL/GenBank/DDBJ whole genome shotgun (WGS) entry which is preliminary data.</text>
</comment>
<evidence type="ECO:0000313" key="2">
    <source>
        <dbReference type="Proteomes" id="UP001066276"/>
    </source>
</evidence>
<dbReference type="EMBL" id="JANPWB010000014">
    <property type="protein sequence ID" value="KAJ1097430.1"/>
    <property type="molecule type" value="Genomic_DNA"/>
</dbReference>
<name>A0AAV7MBB5_PLEWA</name>
<protein>
    <recommendedName>
        <fullName evidence="3">Reverse transcriptase RNase H-like domain-containing protein</fullName>
    </recommendedName>
</protein>
<proteinExistence type="predicted"/>
<organism evidence="1 2">
    <name type="scientific">Pleurodeles waltl</name>
    <name type="common">Iberian ribbed newt</name>
    <dbReference type="NCBI Taxonomy" id="8319"/>
    <lineage>
        <taxon>Eukaryota</taxon>
        <taxon>Metazoa</taxon>
        <taxon>Chordata</taxon>
        <taxon>Craniata</taxon>
        <taxon>Vertebrata</taxon>
        <taxon>Euteleostomi</taxon>
        <taxon>Amphibia</taxon>
        <taxon>Batrachia</taxon>
        <taxon>Caudata</taxon>
        <taxon>Salamandroidea</taxon>
        <taxon>Salamandridae</taxon>
        <taxon>Pleurodelinae</taxon>
        <taxon>Pleurodeles</taxon>
    </lineage>
</organism>
<dbReference type="InterPro" id="IPR042566">
    <property type="entry name" value="L1_C"/>
</dbReference>
<dbReference type="Gene3D" id="3.30.250.20">
    <property type="entry name" value="L1 transposable element, C-terminal domain"/>
    <property type="match status" value="1"/>
</dbReference>
<sequence>MAAPITNAMEEGWKWPTLLGVVLAQSGGHRGRSGQVACKARQECNSTSQGPDGKQVQEARRLFIQWKHQLQDMQLESCMLYRAKLRVMVDGKPILFTDHKLLTQFLKRRMSKEGRRDEVEASS</sequence>
<reference evidence="1" key="1">
    <citation type="journal article" date="2022" name="bioRxiv">
        <title>Sequencing and chromosome-scale assembly of the giantPleurodeles waltlgenome.</title>
        <authorList>
            <person name="Brown T."/>
            <person name="Elewa A."/>
            <person name="Iarovenko S."/>
            <person name="Subramanian E."/>
            <person name="Araus A.J."/>
            <person name="Petzold A."/>
            <person name="Susuki M."/>
            <person name="Suzuki K.-i.T."/>
            <person name="Hayashi T."/>
            <person name="Toyoda A."/>
            <person name="Oliveira C."/>
            <person name="Osipova E."/>
            <person name="Leigh N.D."/>
            <person name="Simon A."/>
            <person name="Yun M.H."/>
        </authorList>
    </citation>
    <scope>NUCLEOTIDE SEQUENCE</scope>
    <source>
        <strain evidence="1">20211129_DDA</strain>
        <tissue evidence="1">Liver</tissue>
    </source>
</reference>
<evidence type="ECO:0000313" key="1">
    <source>
        <dbReference type="EMBL" id="KAJ1097430.1"/>
    </source>
</evidence>
<keyword evidence="2" id="KW-1185">Reference proteome</keyword>
<gene>
    <name evidence="1" type="ORF">NDU88_002549</name>
</gene>
<accession>A0AAV7MBB5</accession>